<sequence length="94" mass="11171">MVKDAMAEIHDNYGQQFEMQGGFMFDGEWVPEEIWKWIILALIPRLLQEYDTSDVFTTISWILLRSCRWQLVGGMPRCVCLQTDNWSLRPRETE</sequence>
<protein>
    <submittedName>
        <fullName evidence="2">Uncharacterized protein</fullName>
    </submittedName>
</protein>
<reference evidence="2" key="1">
    <citation type="submission" date="2022-11" db="UniProtKB">
        <authorList>
            <consortium name="WormBaseParasite"/>
        </authorList>
    </citation>
    <scope>IDENTIFICATION</scope>
</reference>
<proteinExistence type="predicted"/>
<evidence type="ECO:0000313" key="1">
    <source>
        <dbReference type="Proteomes" id="UP000887565"/>
    </source>
</evidence>
<evidence type="ECO:0000313" key="2">
    <source>
        <dbReference type="WBParaSite" id="nRc.2.0.1.t28501-RA"/>
    </source>
</evidence>
<accession>A0A915JRK0</accession>
<dbReference type="AlphaFoldDB" id="A0A915JRK0"/>
<name>A0A915JRK0_ROMCU</name>
<dbReference type="WBParaSite" id="nRc.2.0.1.t28501-RA">
    <property type="protein sequence ID" value="nRc.2.0.1.t28501-RA"/>
    <property type="gene ID" value="nRc.2.0.1.g28501"/>
</dbReference>
<dbReference type="Proteomes" id="UP000887565">
    <property type="component" value="Unplaced"/>
</dbReference>
<organism evidence="1 2">
    <name type="scientific">Romanomermis culicivorax</name>
    <name type="common">Nematode worm</name>
    <dbReference type="NCBI Taxonomy" id="13658"/>
    <lineage>
        <taxon>Eukaryota</taxon>
        <taxon>Metazoa</taxon>
        <taxon>Ecdysozoa</taxon>
        <taxon>Nematoda</taxon>
        <taxon>Enoplea</taxon>
        <taxon>Dorylaimia</taxon>
        <taxon>Mermithida</taxon>
        <taxon>Mermithoidea</taxon>
        <taxon>Mermithidae</taxon>
        <taxon>Romanomermis</taxon>
    </lineage>
</organism>
<keyword evidence="1" id="KW-1185">Reference proteome</keyword>